<dbReference type="SUPFAM" id="SSF47648">
    <property type="entry name" value="Nucleoside phosphorylase/phosphoribosyltransferase N-terminal domain"/>
    <property type="match status" value="1"/>
</dbReference>
<dbReference type="HAMAP" id="MF_02132">
    <property type="entry name" value="AMP_phosphorylase"/>
    <property type="match status" value="1"/>
</dbReference>
<dbReference type="InterPro" id="IPR017872">
    <property type="entry name" value="Pyrmidine_PPase_CS"/>
</dbReference>
<dbReference type="PANTHER" id="PTHR10515">
    <property type="entry name" value="THYMIDINE PHOSPHORYLASE"/>
    <property type="match status" value="1"/>
</dbReference>
<dbReference type="GO" id="GO:0016763">
    <property type="term" value="F:pentosyltransferase activity"/>
    <property type="evidence" value="ECO:0007669"/>
    <property type="project" value="UniProtKB-UniRule"/>
</dbReference>
<accession>B5IDR7</accession>
<feature type="binding site" evidence="1">
    <location>
        <position position="265"/>
    </location>
    <ligand>
        <name>AMP</name>
        <dbReference type="ChEBI" id="CHEBI:456215"/>
    </ligand>
</feature>
<organism evidence="3 4">
    <name type="scientific">Aciduliprofundum boonei (strain DSM 19572 / T469)</name>
    <dbReference type="NCBI Taxonomy" id="439481"/>
    <lineage>
        <taxon>Archaea</taxon>
        <taxon>Methanobacteriati</taxon>
        <taxon>Thermoplasmatota</taxon>
        <taxon>DHVE2 group</taxon>
        <taxon>Candidatus Aciduliprofundum</taxon>
    </lineage>
</organism>
<dbReference type="InterPro" id="IPR017459">
    <property type="entry name" value="Glycosyl_Trfase_fam3_N_dom"/>
</dbReference>
<comment type="caution">
    <text evidence="1">Lacks conserved residue(s) required for the propagation of feature annotation.</text>
</comment>
<dbReference type="OrthoDB" id="9827at2157"/>
<proteinExistence type="inferred from homology"/>
<reference evidence="3" key="1">
    <citation type="submission" date="2010-02" db="EMBL/GenBank/DDBJ databases">
        <title>Complete sequence of Aciduliprofundum boonei T469.</title>
        <authorList>
            <consortium name="US DOE Joint Genome Institute"/>
            <person name="Lucas S."/>
            <person name="Copeland A."/>
            <person name="Lapidus A."/>
            <person name="Cheng J.-F."/>
            <person name="Bruce D."/>
            <person name="Goodwin L."/>
            <person name="Pitluck S."/>
            <person name="Saunders E."/>
            <person name="Detter J.C."/>
            <person name="Han C."/>
            <person name="Tapia R."/>
            <person name="Land M."/>
            <person name="Hauser L."/>
            <person name="Kyrpides N."/>
            <person name="Mikhailova N."/>
            <person name="Flores G."/>
            <person name="Reysenbach A.-L."/>
            <person name="Woyke T."/>
        </authorList>
    </citation>
    <scope>NUCLEOTIDE SEQUENCE</scope>
    <source>
        <strain evidence="3">T469</strain>
    </source>
</reference>
<dbReference type="EMBL" id="CP001941">
    <property type="protein sequence ID" value="ADD08143.1"/>
    <property type="molecule type" value="Genomic_DNA"/>
</dbReference>
<dbReference type="Gene3D" id="3.90.1170.30">
    <property type="entry name" value="Pyrimidine nucleoside phosphorylase-like, C-terminal domain"/>
    <property type="match status" value="1"/>
</dbReference>
<dbReference type="InterPro" id="IPR036320">
    <property type="entry name" value="Glycosyl_Trfase_fam3_N_dom_sf"/>
</dbReference>
<comment type="catalytic activity">
    <reaction evidence="1">
        <text>CMP + phosphate = cytosine + alpha-D-ribose 1,5-bisphosphate</text>
        <dbReference type="Rhea" id="RHEA:36987"/>
        <dbReference type="ChEBI" id="CHEBI:16040"/>
        <dbReference type="ChEBI" id="CHEBI:43474"/>
        <dbReference type="ChEBI" id="CHEBI:60377"/>
        <dbReference type="ChEBI" id="CHEBI:68688"/>
        <dbReference type="EC" id="2.4.2.57"/>
    </reaction>
</comment>
<dbReference type="AlphaFoldDB" id="B5IDR7"/>
<dbReference type="NCBIfam" id="TIGR02645">
    <property type="entry name" value="ARCH_P_rylase"/>
    <property type="match status" value="1"/>
</dbReference>
<feature type="active site" description="Proton donor" evidence="1">
    <location>
        <position position="257"/>
    </location>
</feature>
<evidence type="ECO:0000256" key="1">
    <source>
        <dbReference type="HAMAP-Rule" id="MF_02132"/>
    </source>
</evidence>
<dbReference type="SMART" id="SM00941">
    <property type="entry name" value="PYNP_C"/>
    <property type="match status" value="1"/>
</dbReference>
<dbReference type="InterPro" id="IPR013466">
    <property type="entry name" value="Thymidine/AMP_Pase"/>
</dbReference>
<evidence type="ECO:0000313" key="3">
    <source>
        <dbReference type="EMBL" id="ADD08143.1"/>
    </source>
</evidence>
<dbReference type="InterPro" id="IPR013102">
    <property type="entry name" value="PYNP_C"/>
</dbReference>
<dbReference type="GO" id="GO:0005829">
    <property type="term" value="C:cytosol"/>
    <property type="evidence" value="ECO:0007669"/>
    <property type="project" value="TreeGrafter"/>
</dbReference>
<dbReference type="HOGENOM" id="CLU_025040_6_0_2"/>
<dbReference type="RefSeq" id="WP_008084517.1">
    <property type="nucleotide sequence ID" value="NC_013926.1"/>
</dbReference>
<dbReference type="PROSITE" id="PS00647">
    <property type="entry name" value="THYMID_PHOSPHORYLASE"/>
    <property type="match status" value="1"/>
</dbReference>
<comment type="similarity">
    <text evidence="1">Belongs to the thymidine/pyrimidine-nucleoside phosphorylase family. Type 2 subfamily.</text>
</comment>
<keyword evidence="4" id="KW-1185">Reference proteome</keyword>
<keyword evidence="1" id="KW-0328">Glycosyltransferase</keyword>
<dbReference type="eggNOG" id="arCOG02013">
    <property type="taxonomic scope" value="Archaea"/>
</dbReference>
<dbReference type="EC" id="2.4.2.57" evidence="1"/>
<dbReference type="InterPro" id="IPR000053">
    <property type="entry name" value="Thymidine/pyrmidine_PPase"/>
</dbReference>
<dbReference type="NCBIfam" id="TIGR03327">
    <property type="entry name" value="AMP_phos"/>
    <property type="match status" value="1"/>
</dbReference>
<feature type="domain" description="Pyrimidine nucleoside phosphorylase C-terminal" evidence="2">
    <location>
        <begin position="425"/>
        <end position="492"/>
    </location>
</feature>
<dbReference type="STRING" id="439481.Aboo_0332"/>
<evidence type="ECO:0000313" key="4">
    <source>
        <dbReference type="Proteomes" id="UP000001400"/>
    </source>
</evidence>
<dbReference type="GO" id="GO:0016208">
    <property type="term" value="F:AMP binding"/>
    <property type="evidence" value="ECO:0007669"/>
    <property type="project" value="UniProtKB-UniRule"/>
</dbReference>
<dbReference type="Pfam" id="PF07831">
    <property type="entry name" value="PYNP_C"/>
    <property type="match status" value="1"/>
</dbReference>
<comment type="catalytic activity">
    <reaction evidence="1">
        <text>UMP + phosphate = alpha-D-ribose 1,5-bisphosphate + uracil</text>
        <dbReference type="Rhea" id="RHEA:36991"/>
        <dbReference type="ChEBI" id="CHEBI:17568"/>
        <dbReference type="ChEBI" id="CHEBI:43474"/>
        <dbReference type="ChEBI" id="CHEBI:57865"/>
        <dbReference type="ChEBI" id="CHEBI:68688"/>
        <dbReference type="EC" id="2.4.2.57"/>
    </reaction>
</comment>
<dbReference type="Proteomes" id="UP000001400">
    <property type="component" value="Chromosome"/>
</dbReference>
<dbReference type="PANTHER" id="PTHR10515:SF0">
    <property type="entry name" value="THYMIDINE PHOSPHORYLASE"/>
    <property type="match status" value="1"/>
</dbReference>
<dbReference type="GeneID" id="8827274"/>
<dbReference type="InterPro" id="IPR036566">
    <property type="entry name" value="PYNP-like_C_sf"/>
</dbReference>
<keyword evidence="1" id="KW-0808">Transferase</keyword>
<dbReference type="SUPFAM" id="SSF52418">
    <property type="entry name" value="Nucleoside phosphorylase/phosphoribosyltransferase catalytic domain"/>
    <property type="match status" value="1"/>
</dbReference>
<comment type="function">
    <text evidence="1">Catalyzes the conversion of AMP and phosphate to adenine and ribose 1,5-bisphosphate (R15P). Exhibits phosphorylase activity toward CMP and UMP in addition to AMP. Functions in an archaeal AMP degradation pathway, together with R15P isomerase and RubisCO.</text>
</comment>
<name>B5IDR7_ACIB4</name>
<dbReference type="Gene3D" id="1.20.970.50">
    <property type="match status" value="1"/>
</dbReference>
<dbReference type="KEGG" id="abi:Aboo_0332"/>
<dbReference type="InterPro" id="IPR035902">
    <property type="entry name" value="Nuc_phospho_transferase"/>
</dbReference>
<dbReference type="InterPro" id="IPR000312">
    <property type="entry name" value="Glycosyl_Trfase_fam3"/>
</dbReference>
<dbReference type="Pfam" id="PF02885">
    <property type="entry name" value="Glycos_trans_3N"/>
    <property type="match status" value="1"/>
</dbReference>
<dbReference type="SUPFAM" id="SSF54680">
    <property type="entry name" value="Pyrimidine nucleoside phosphorylase C-terminal domain"/>
    <property type="match status" value="1"/>
</dbReference>
<dbReference type="GO" id="GO:0006206">
    <property type="term" value="P:pyrimidine nucleobase metabolic process"/>
    <property type="evidence" value="ECO:0007669"/>
    <property type="project" value="InterPro"/>
</dbReference>
<feature type="binding site" evidence="1">
    <location>
        <position position="289"/>
    </location>
    <ligand>
        <name>AMP</name>
        <dbReference type="ChEBI" id="CHEBI:456215"/>
    </ligand>
</feature>
<evidence type="ECO:0000259" key="2">
    <source>
        <dbReference type="SMART" id="SM00941"/>
    </source>
</evidence>
<sequence>MLELKVKRIDIEVGGFEIILNEEDAKELGLHPQDRVKVARRGLITTAIVNISESMIKRGEIGMFIEISEKMNVKNGDTVKIAPTMRPMSVDYIKKKIYGEKLTKDEIYEIIKDIVDDNLSTIELASYVTAIQIRGMDMDETEWMTKAMVDTGETIDFEYTVFDVHSIGGVPGNKYAPIAVPIAAAAGLKIPKTSSRAISSAAGTADLMEVLTNVRLSVNDIRRIVDEVGATLTWGGAVNLAPADDKIVHVEYPLGIDPHSQVLASVMAKKKAVGANFMVLDIPMGPETKVPDEKTARKYAMDFIELGERLGITLEAAVTYGGQPIGRAIGPALEAREAMQALEGRRVSHSLIEKATDIAGMLLELGNIAERGEGKDMAKDILKSGKAREKFLEIINAQGSRGIEKSEDVPIGKYKADIHSPEEGYISIVSNKALVKIARTAGAPKDKGAGIILNKKKSEKTDKGEVLYTIYADSKAKLDEAVKIAKMLKPLKIEGMLLERIPSYKA</sequence>
<feature type="binding site" evidence="1">
    <location>
        <position position="169"/>
    </location>
    <ligand>
        <name>AMP</name>
        <dbReference type="ChEBI" id="CHEBI:456215"/>
    </ligand>
</feature>
<comment type="catalytic activity">
    <reaction evidence="1">
        <text>AMP + phosphate = alpha-D-ribose 1,5-bisphosphate + adenine</text>
        <dbReference type="Rhea" id="RHEA:36975"/>
        <dbReference type="ChEBI" id="CHEBI:16708"/>
        <dbReference type="ChEBI" id="CHEBI:43474"/>
        <dbReference type="ChEBI" id="CHEBI:68688"/>
        <dbReference type="ChEBI" id="CHEBI:456215"/>
        <dbReference type="EC" id="2.4.2.57"/>
    </reaction>
</comment>
<feature type="binding site" evidence="1">
    <location>
        <position position="204"/>
    </location>
    <ligand>
        <name>AMP</name>
        <dbReference type="ChEBI" id="CHEBI:456215"/>
    </ligand>
</feature>
<dbReference type="Gene3D" id="3.40.1030.10">
    <property type="entry name" value="Nucleoside phosphorylase/phosphoribosyltransferase catalytic domain"/>
    <property type="match status" value="1"/>
</dbReference>
<dbReference type="Gene3D" id="2.40.40.20">
    <property type="match status" value="1"/>
</dbReference>
<dbReference type="InterPro" id="IPR017713">
    <property type="entry name" value="AMP_phosphorylase"/>
</dbReference>
<gene>
    <name evidence="3" type="ordered locus">Aboo_0332</name>
</gene>
<protein>
    <recommendedName>
        <fullName evidence="1">AMP phosphorylase</fullName>
        <shortName evidence="1">AMPpase</shortName>
        <ecNumber evidence="1">2.4.2.57</ecNumber>
    </recommendedName>
    <alternativeName>
        <fullName evidence="1">Nucleoside monophosphate phosphorylase</fullName>
        <shortName evidence="1">NMP phosphorylase</shortName>
    </alternativeName>
</protein>
<dbReference type="NCBIfam" id="NF003338">
    <property type="entry name" value="PRK04350.1"/>
    <property type="match status" value="1"/>
</dbReference>
<dbReference type="GO" id="GO:0004645">
    <property type="term" value="F:1,4-alpha-oligoglucan phosphorylase activity"/>
    <property type="evidence" value="ECO:0007669"/>
    <property type="project" value="InterPro"/>
</dbReference>
<dbReference type="GO" id="GO:0046125">
    <property type="term" value="P:pyrimidine deoxyribonucleoside metabolic process"/>
    <property type="evidence" value="ECO:0007669"/>
    <property type="project" value="InterPro"/>
</dbReference>
<dbReference type="Pfam" id="PF00591">
    <property type="entry name" value="Glycos_transf_3"/>
    <property type="match status" value="1"/>
</dbReference>
<dbReference type="GO" id="GO:0006196">
    <property type="term" value="P:AMP catabolic process"/>
    <property type="evidence" value="ECO:0007669"/>
    <property type="project" value="UniProtKB-UniRule"/>
</dbReference>